<name>A0A1R2B8N1_9CILI</name>
<evidence type="ECO:0000256" key="1">
    <source>
        <dbReference type="SAM" id="Coils"/>
    </source>
</evidence>
<keyword evidence="4" id="KW-1185">Reference proteome</keyword>
<accession>A0A1R2B8N1</accession>
<dbReference type="AlphaFoldDB" id="A0A1R2B8N1"/>
<dbReference type="Proteomes" id="UP000187209">
    <property type="component" value="Unassembled WGS sequence"/>
</dbReference>
<evidence type="ECO:0000313" key="4">
    <source>
        <dbReference type="Proteomes" id="UP000187209"/>
    </source>
</evidence>
<evidence type="ECO:0000313" key="3">
    <source>
        <dbReference type="EMBL" id="OMJ73107.1"/>
    </source>
</evidence>
<proteinExistence type="predicted"/>
<reference evidence="3 4" key="1">
    <citation type="submission" date="2016-11" db="EMBL/GenBank/DDBJ databases">
        <title>The macronuclear genome of Stentor coeruleus: a giant cell with tiny introns.</title>
        <authorList>
            <person name="Slabodnick M."/>
            <person name="Ruby J.G."/>
            <person name="Reiff S.B."/>
            <person name="Swart E.C."/>
            <person name="Gosai S."/>
            <person name="Prabakaran S."/>
            <person name="Witkowska E."/>
            <person name="Larue G.E."/>
            <person name="Fisher S."/>
            <person name="Freeman R.M."/>
            <person name="Gunawardena J."/>
            <person name="Chu W."/>
            <person name="Stover N.A."/>
            <person name="Gregory B.D."/>
            <person name="Nowacki M."/>
            <person name="Derisi J."/>
            <person name="Roy S.W."/>
            <person name="Marshall W.F."/>
            <person name="Sood P."/>
        </authorList>
    </citation>
    <scope>NUCLEOTIDE SEQUENCE [LARGE SCALE GENOMIC DNA]</scope>
    <source>
        <strain evidence="3">WM001</strain>
    </source>
</reference>
<feature type="region of interest" description="Disordered" evidence="2">
    <location>
        <begin position="16"/>
        <end position="56"/>
    </location>
</feature>
<comment type="caution">
    <text evidence="3">The sequence shown here is derived from an EMBL/GenBank/DDBJ whole genome shotgun (WGS) entry which is preliminary data.</text>
</comment>
<organism evidence="3 4">
    <name type="scientific">Stentor coeruleus</name>
    <dbReference type="NCBI Taxonomy" id="5963"/>
    <lineage>
        <taxon>Eukaryota</taxon>
        <taxon>Sar</taxon>
        <taxon>Alveolata</taxon>
        <taxon>Ciliophora</taxon>
        <taxon>Postciliodesmatophora</taxon>
        <taxon>Heterotrichea</taxon>
        <taxon>Heterotrichida</taxon>
        <taxon>Stentoridae</taxon>
        <taxon>Stentor</taxon>
    </lineage>
</organism>
<protein>
    <submittedName>
        <fullName evidence="3">Uncharacterized protein</fullName>
    </submittedName>
</protein>
<feature type="compositionally biased region" description="Basic and acidic residues" evidence="2">
    <location>
        <begin position="16"/>
        <end position="34"/>
    </location>
</feature>
<keyword evidence="1" id="KW-0175">Coiled coil</keyword>
<dbReference type="EMBL" id="MPUH01000846">
    <property type="protein sequence ID" value="OMJ73107.1"/>
    <property type="molecule type" value="Genomic_DNA"/>
</dbReference>
<feature type="coiled-coil region" evidence="1">
    <location>
        <begin position="114"/>
        <end position="141"/>
    </location>
</feature>
<evidence type="ECO:0000256" key="2">
    <source>
        <dbReference type="SAM" id="MobiDB-lite"/>
    </source>
</evidence>
<sequence length="249" mass="29263">MIMEIDRKSVNERLKIENEKPYGRQRRLISEDSSRNISSNQSINRNNPPSPQRNPNYQNSEICDYCKTCLNFLLSHPCILSLIKSKNPAEESYNFLSIKLIYTESLLFAYSKAYEEQDKEIKDLKNTLDLVMNSINELNQKKENQTGYSTVPAMNNYRLNPDQNQLQNEIMSLKEIIRINMKIILEKDMMIDKLKKDLMNSNMIFFKKDVMKHGEYENFASKLSSFTKTTSDMMYFRSALEEIARKSKN</sequence>
<feature type="compositionally biased region" description="Low complexity" evidence="2">
    <location>
        <begin position="35"/>
        <end position="56"/>
    </location>
</feature>
<gene>
    <name evidence="3" type="ORF">SteCoe_28280</name>
</gene>